<dbReference type="GO" id="GO:0003700">
    <property type="term" value="F:DNA-binding transcription factor activity"/>
    <property type="evidence" value="ECO:0007669"/>
    <property type="project" value="InterPro"/>
</dbReference>
<organism evidence="12 13">
    <name type="scientific">Stappia sediminis</name>
    <dbReference type="NCBI Taxonomy" id="2692190"/>
    <lineage>
        <taxon>Bacteria</taxon>
        <taxon>Pseudomonadati</taxon>
        <taxon>Pseudomonadota</taxon>
        <taxon>Alphaproteobacteria</taxon>
        <taxon>Hyphomicrobiales</taxon>
        <taxon>Stappiaceae</taxon>
        <taxon>Stappia</taxon>
    </lineage>
</organism>
<accession>A0A7X3LT98</accession>
<evidence type="ECO:0000256" key="10">
    <source>
        <dbReference type="ARBA" id="ARBA00049348"/>
    </source>
</evidence>
<evidence type="ECO:0000256" key="6">
    <source>
        <dbReference type="ARBA" id="ARBA00022763"/>
    </source>
</evidence>
<dbReference type="InterPro" id="IPR018060">
    <property type="entry name" value="HTH_AraC"/>
</dbReference>
<dbReference type="SMART" id="SM00342">
    <property type="entry name" value="HTH_ARAC"/>
    <property type="match status" value="1"/>
</dbReference>
<dbReference type="GO" id="GO:0043565">
    <property type="term" value="F:sequence-specific DNA binding"/>
    <property type="evidence" value="ECO:0007669"/>
    <property type="project" value="InterPro"/>
</dbReference>
<dbReference type="Proteomes" id="UP000433101">
    <property type="component" value="Unassembled WGS sequence"/>
</dbReference>
<evidence type="ECO:0000256" key="8">
    <source>
        <dbReference type="ARBA" id="ARBA00023163"/>
    </source>
</evidence>
<keyword evidence="9" id="KW-0234">DNA repair</keyword>
<dbReference type="PROSITE" id="PS00374">
    <property type="entry name" value="MGMT"/>
    <property type="match status" value="1"/>
</dbReference>
<dbReference type="PROSITE" id="PS01124">
    <property type="entry name" value="HTH_ARAC_FAMILY_2"/>
    <property type="match status" value="1"/>
</dbReference>
<dbReference type="Pfam" id="PF01035">
    <property type="entry name" value="DNA_binding_1"/>
    <property type="match status" value="1"/>
</dbReference>
<evidence type="ECO:0000256" key="9">
    <source>
        <dbReference type="ARBA" id="ARBA00023204"/>
    </source>
</evidence>
<dbReference type="PANTHER" id="PTHR10815">
    <property type="entry name" value="METHYLATED-DNA--PROTEIN-CYSTEINE METHYLTRANSFERASE"/>
    <property type="match status" value="1"/>
</dbReference>
<evidence type="ECO:0000256" key="7">
    <source>
        <dbReference type="ARBA" id="ARBA00023015"/>
    </source>
</evidence>
<evidence type="ECO:0000256" key="1">
    <source>
        <dbReference type="ARBA" id="ARBA00001286"/>
    </source>
</evidence>
<dbReference type="SUPFAM" id="SSF46767">
    <property type="entry name" value="Methylated DNA-protein cysteine methyltransferase, C-terminal domain"/>
    <property type="match status" value="1"/>
</dbReference>
<dbReference type="InterPro" id="IPR009057">
    <property type="entry name" value="Homeodomain-like_sf"/>
</dbReference>
<keyword evidence="13" id="KW-1185">Reference proteome</keyword>
<comment type="caution">
    <text evidence="12">The sequence shown here is derived from an EMBL/GenBank/DDBJ whole genome shotgun (WGS) entry which is preliminary data.</text>
</comment>
<dbReference type="RefSeq" id="WP_160774947.1">
    <property type="nucleotide sequence ID" value="NZ_WUMV01000003.1"/>
</dbReference>
<protein>
    <recommendedName>
        <fullName evidence="3">methylated-DNA--[protein]-cysteine S-methyltransferase</fullName>
        <ecNumber evidence="3">2.1.1.63</ecNumber>
    </recommendedName>
</protein>
<feature type="domain" description="HTH araC/xylS-type" evidence="11">
    <location>
        <begin position="31"/>
        <end position="128"/>
    </location>
</feature>
<keyword evidence="6" id="KW-0227">DNA damage</keyword>
<evidence type="ECO:0000256" key="5">
    <source>
        <dbReference type="ARBA" id="ARBA00022679"/>
    </source>
</evidence>
<dbReference type="InterPro" id="IPR036388">
    <property type="entry name" value="WH-like_DNA-bd_sf"/>
</dbReference>
<evidence type="ECO:0000259" key="11">
    <source>
        <dbReference type="PROSITE" id="PS01124"/>
    </source>
</evidence>
<keyword evidence="5 12" id="KW-0808">Transferase</keyword>
<dbReference type="EMBL" id="WUMV01000003">
    <property type="protein sequence ID" value="MXN64687.1"/>
    <property type="molecule type" value="Genomic_DNA"/>
</dbReference>
<evidence type="ECO:0000256" key="3">
    <source>
        <dbReference type="ARBA" id="ARBA00011918"/>
    </source>
</evidence>
<comment type="catalytic activity">
    <reaction evidence="1">
        <text>a 4-O-methyl-thymidine in DNA + L-cysteinyl-[protein] = a thymidine in DNA + S-methyl-L-cysteinyl-[protein]</text>
        <dbReference type="Rhea" id="RHEA:53428"/>
        <dbReference type="Rhea" id="RHEA-COMP:10131"/>
        <dbReference type="Rhea" id="RHEA-COMP:10132"/>
        <dbReference type="Rhea" id="RHEA-COMP:13555"/>
        <dbReference type="Rhea" id="RHEA-COMP:13556"/>
        <dbReference type="ChEBI" id="CHEBI:29950"/>
        <dbReference type="ChEBI" id="CHEBI:82612"/>
        <dbReference type="ChEBI" id="CHEBI:137386"/>
        <dbReference type="ChEBI" id="CHEBI:137387"/>
        <dbReference type="EC" id="2.1.1.63"/>
    </reaction>
</comment>
<proteinExistence type="inferred from homology"/>
<dbReference type="CDD" id="cd06445">
    <property type="entry name" value="ATase"/>
    <property type="match status" value="1"/>
</dbReference>
<dbReference type="Gene3D" id="1.10.10.10">
    <property type="entry name" value="Winged helix-like DNA-binding domain superfamily/Winged helix DNA-binding domain"/>
    <property type="match status" value="1"/>
</dbReference>
<dbReference type="SUPFAM" id="SSF46689">
    <property type="entry name" value="Homeodomain-like"/>
    <property type="match status" value="1"/>
</dbReference>
<comment type="catalytic activity">
    <reaction evidence="10">
        <text>a 6-O-methyl-2'-deoxyguanosine in DNA + L-cysteinyl-[protein] = S-methyl-L-cysteinyl-[protein] + a 2'-deoxyguanosine in DNA</text>
        <dbReference type="Rhea" id="RHEA:24000"/>
        <dbReference type="Rhea" id="RHEA-COMP:10131"/>
        <dbReference type="Rhea" id="RHEA-COMP:10132"/>
        <dbReference type="Rhea" id="RHEA-COMP:11367"/>
        <dbReference type="Rhea" id="RHEA-COMP:11368"/>
        <dbReference type="ChEBI" id="CHEBI:29950"/>
        <dbReference type="ChEBI" id="CHEBI:82612"/>
        <dbReference type="ChEBI" id="CHEBI:85445"/>
        <dbReference type="ChEBI" id="CHEBI:85448"/>
        <dbReference type="EC" id="2.1.1.63"/>
    </reaction>
</comment>
<dbReference type="Gene3D" id="3.30.160.70">
    <property type="entry name" value="Methylated DNA-protein cysteine methyltransferase domain"/>
    <property type="match status" value="1"/>
</dbReference>
<dbReference type="GO" id="GO:0003908">
    <property type="term" value="F:methylated-DNA-[protein]-cysteine S-methyltransferase activity"/>
    <property type="evidence" value="ECO:0007669"/>
    <property type="project" value="UniProtKB-EC"/>
</dbReference>
<keyword evidence="8" id="KW-0804">Transcription</keyword>
<gene>
    <name evidence="12" type="ORF">GR183_07200</name>
</gene>
<keyword evidence="4 12" id="KW-0489">Methyltransferase</keyword>
<evidence type="ECO:0000256" key="2">
    <source>
        <dbReference type="ARBA" id="ARBA00008711"/>
    </source>
</evidence>
<evidence type="ECO:0000256" key="4">
    <source>
        <dbReference type="ARBA" id="ARBA00022603"/>
    </source>
</evidence>
<dbReference type="InterPro" id="IPR036631">
    <property type="entry name" value="MGMT_N_sf"/>
</dbReference>
<dbReference type="EC" id="2.1.1.63" evidence="3"/>
<evidence type="ECO:0000313" key="13">
    <source>
        <dbReference type="Proteomes" id="UP000433101"/>
    </source>
</evidence>
<dbReference type="Gene3D" id="1.10.10.60">
    <property type="entry name" value="Homeodomain-like"/>
    <property type="match status" value="1"/>
</dbReference>
<name>A0A7X3LT98_9HYPH</name>
<sequence>MTQAASIDLPALETAFPAGTDDVSRDYEVVRRTLQTITENWREQPGLEDLAHDLGLQPIQLQRVFSRWAGITPKQFLQAITLDHARALLQDSASVLDASFEVGLSGPARLHDLFVTHEAMTPGVYRAKGAGLTISYGFHPSRFGQVLIMATEMGLAGLAFADSGEEAAALEDMTSRWPKAEYVEDREMTAPYVARIFNREEWSPDQPLKVVLIGTDFEIRVWETLLRIPLGKATTYSDIAERIGKPTAARAVGTAVGKNPISFVVPCHRVIGRGGSLCGYHWGLTRKRAILGWEAGVSGAITP</sequence>
<dbReference type="GO" id="GO:0032259">
    <property type="term" value="P:methylation"/>
    <property type="evidence" value="ECO:0007669"/>
    <property type="project" value="UniProtKB-KW"/>
</dbReference>
<dbReference type="NCBIfam" id="TIGR00589">
    <property type="entry name" value="ogt"/>
    <property type="match status" value="1"/>
</dbReference>
<comment type="similarity">
    <text evidence="2">Belongs to the MGMT family.</text>
</comment>
<keyword evidence="7" id="KW-0805">Transcription regulation</keyword>
<dbReference type="InterPro" id="IPR001497">
    <property type="entry name" value="MethylDNA_cys_MeTrfase_AS"/>
</dbReference>
<evidence type="ECO:0000313" key="12">
    <source>
        <dbReference type="EMBL" id="MXN64687.1"/>
    </source>
</evidence>
<dbReference type="PANTHER" id="PTHR10815:SF13">
    <property type="entry name" value="METHYLATED-DNA--PROTEIN-CYSTEINE METHYLTRANSFERASE"/>
    <property type="match status" value="1"/>
</dbReference>
<dbReference type="InterPro" id="IPR036217">
    <property type="entry name" value="MethylDNA_cys_MeTrfase_DNAb"/>
</dbReference>
<dbReference type="AlphaFoldDB" id="A0A7X3LT98"/>
<dbReference type="FunFam" id="1.10.10.10:FF:000214">
    <property type="entry name" value="Methylated-DNA--protein-cysteine methyltransferase"/>
    <property type="match status" value="1"/>
</dbReference>
<dbReference type="Pfam" id="PF12833">
    <property type="entry name" value="HTH_18"/>
    <property type="match status" value="1"/>
</dbReference>
<reference evidence="12 13" key="1">
    <citation type="submission" date="2019-12" db="EMBL/GenBank/DDBJ databases">
        <authorList>
            <person name="Li M."/>
        </authorList>
    </citation>
    <scope>NUCLEOTIDE SEQUENCE [LARGE SCALE GENOMIC DNA]</scope>
    <source>
        <strain evidence="12 13">GBMRC 2046</strain>
    </source>
</reference>
<dbReference type="InterPro" id="IPR014048">
    <property type="entry name" value="MethylDNA_cys_MeTrfase_DNA-bd"/>
</dbReference>
<dbReference type="SUPFAM" id="SSF53155">
    <property type="entry name" value="Methylated DNA-protein cysteine methyltransferase domain"/>
    <property type="match status" value="1"/>
</dbReference>
<dbReference type="GO" id="GO:0006281">
    <property type="term" value="P:DNA repair"/>
    <property type="evidence" value="ECO:0007669"/>
    <property type="project" value="UniProtKB-KW"/>
</dbReference>